<keyword evidence="2" id="KW-0812">Transmembrane</keyword>
<dbReference type="RefSeq" id="WP_266069038.1">
    <property type="nucleotide sequence ID" value="NZ_JAPJDA010000008.1"/>
</dbReference>
<dbReference type="GO" id="GO:0000155">
    <property type="term" value="F:phosphorelay sensor kinase activity"/>
    <property type="evidence" value="ECO:0007669"/>
    <property type="project" value="InterPro"/>
</dbReference>
<dbReference type="PANTHER" id="PTHR34220">
    <property type="entry name" value="SENSOR HISTIDINE KINASE YPDA"/>
    <property type="match status" value="1"/>
</dbReference>
<dbReference type="GO" id="GO:0016020">
    <property type="term" value="C:membrane"/>
    <property type="evidence" value="ECO:0007669"/>
    <property type="project" value="InterPro"/>
</dbReference>
<dbReference type="InterPro" id="IPR050640">
    <property type="entry name" value="Bact_2-comp_sensor_kinase"/>
</dbReference>
<keyword evidence="4" id="KW-0418">Kinase</keyword>
<keyword evidence="5" id="KW-1185">Reference proteome</keyword>
<organism evidence="4 5">
    <name type="scientific">Salinimicrobium profundisediminis</name>
    <dbReference type="NCBI Taxonomy" id="2994553"/>
    <lineage>
        <taxon>Bacteria</taxon>
        <taxon>Pseudomonadati</taxon>
        <taxon>Bacteroidota</taxon>
        <taxon>Flavobacteriia</taxon>
        <taxon>Flavobacteriales</taxon>
        <taxon>Flavobacteriaceae</taxon>
        <taxon>Salinimicrobium</taxon>
    </lineage>
</organism>
<keyword evidence="1" id="KW-0175">Coiled coil</keyword>
<name>A0A9X3CW71_9FLAO</name>
<keyword evidence="2" id="KW-1133">Transmembrane helix</keyword>
<dbReference type="Proteomes" id="UP001148482">
    <property type="component" value="Unassembled WGS sequence"/>
</dbReference>
<evidence type="ECO:0000313" key="5">
    <source>
        <dbReference type="Proteomes" id="UP001148482"/>
    </source>
</evidence>
<dbReference type="InterPro" id="IPR010559">
    <property type="entry name" value="Sig_transdc_His_kin_internal"/>
</dbReference>
<accession>A0A9X3CW71</accession>
<keyword evidence="2" id="KW-0472">Membrane</keyword>
<evidence type="ECO:0000256" key="2">
    <source>
        <dbReference type="SAM" id="Phobius"/>
    </source>
</evidence>
<sequence length="472" mass="55181">MEYSEKVINDSTDLPFDRIKENLLFITELARSTEVISNSFIYAVTLGEIQKIHRSETLKEPDLKDFSKHLNSFEDNTFFDTIISTPQRVINRKFYFKKIDQDTAIVVGYDIDLLNFWKYFSEKYKGDSGYTVVTNQEGVCLLHPEPEFIGKRLDGFFGAVSIDDVLSSKDPSFRKSIESASGDVLKDTATSEFLGLEVVRYFDQINIGKSALIIVESFPVEINLKETTQNIQEYFSWISLVAFLTFILLLMISRIQLKEEYVDNLKVLEEKERLVNTNEKYQKENAVLQLNQLKKKMNPHFLFNSLNSLHVLIESKPELSQEFVLKLAEVYRYLLENREGNLTTVKKELYFLKQYVFLQEIRFKNSLKVEIINKGDELVFFRKIPFLSLETMVENAIKHNEFTKSNPLIIEIIIHQEVIEVLNNYTPRKFNDKDSHKLGLTYLKNIYLHHQESRFKTEIIDGKFKCILPLLS</sequence>
<comment type="caution">
    <text evidence="4">The sequence shown here is derived from an EMBL/GenBank/DDBJ whole genome shotgun (WGS) entry which is preliminary data.</text>
</comment>
<gene>
    <name evidence="4" type="ORF">OQ279_06470</name>
</gene>
<evidence type="ECO:0000313" key="4">
    <source>
        <dbReference type="EMBL" id="MCX2837794.1"/>
    </source>
</evidence>
<dbReference type="AlphaFoldDB" id="A0A9X3CW71"/>
<proteinExistence type="predicted"/>
<dbReference type="PANTHER" id="PTHR34220:SF7">
    <property type="entry name" value="SENSOR HISTIDINE KINASE YPDA"/>
    <property type="match status" value="1"/>
</dbReference>
<dbReference type="Pfam" id="PF06580">
    <property type="entry name" value="His_kinase"/>
    <property type="match status" value="1"/>
</dbReference>
<dbReference type="EMBL" id="JAPJDA010000008">
    <property type="protein sequence ID" value="MCX2837794.1"/>
    <property type="molecule type" value="Genomic_DNA"/>
</dbReference>
<evidence type="ECO:0000259" key="3">
    <source>
        <dbReference type="Pfam" id="PF06580"/>
    </source>
</evidence>
<feature type="domain" description="Signal transduction histidine kinase internal region" evidence="3">
    <location>
        <begin position="289"/>
        <end position="367"/>
    </location>
</feature>
<evidence type="ECO:0000256" key="1">
    <source>
        <dbReference type="SAM" id="Coils"/>
    </source>
</evidence>
<protein>
    <submittedName>
        <fullName evidence="4">Histidine kinase</fullName>
    </submittedName>
</protein>
<dbReference type="Gene3D" id="3.30.450.20">
    <property type="entry name" value="PAS domain"/>
    <property type="match status" value="1"/>
</dbReference>
<keyword evidence="4" id="KW-0808">Transferase</keyword>
<feature type="coiled-coil region" evidence="1">
    <location>
        <begin position="264"/>
        <end position="291"/>
    </location>
</feature>
<feature type="transmembrane region" description="Helical" evidence="2">
    <location>
        <begin position="234"/>
        <end position="252"/>
    </location>
</feature>
<reference evidence="4" key="1">
    <citation type="submission" date="2022-11" db="EMBL/GenBank/DDBJ databases">
        <title>Salinimicrobium profundisediminis sp. nov., isolated from deep-sea sediment of the Mariana Trench.</title>
        <authorList>
            <person name="Fu H."/>
        </authorList>
    </citation>
    <scope>NUCLEOTIDE SEQUENCE</scope>
    <source>
        <strain evidence="4">MT39</strain>
    </source>
</reference>